<dbReference type="OrthoDB" id="9777890at2"/>
<reference evidence="2" key="1">
    <citation type="submission" date="2018-05" db="EMBL/GenBank/DDBJ databases">
        <authorList>
            <person name="Du Z."/>
            <person name="Wang X."/>
        </authorList>
    </citation>
    <scope>NUCLEOTIDE SEQUENCE [LARGE SCALE GENOMIC DNA]</scope>
    <source>
        <strain evidence="2">WDS4C29</strain>
    </source>
</reference>
<keyword evidence="2" id="KW-1185">Reference proteome</keyword>
<dbReference type="Proteomes" id="UP000245293">
    <property type="component" value="Unassembled WGS sequence"/>
</dbReference>
<dbReference type="Pfam" id="PF13469">
    <property type="entry name" value="Sulfotransfer_3"/>
    <property type="match status" value="1"/>
</dbReference>
<name>A0A2V1P2D4_9RHOB</name>
<evidence type="ECO:0000313" key="1">
    <source>
        <dbReference type="EMBL" id="PWG15908.1"/>
    </source>
</evidence>
<dbReference type="AlphaFoldDB" id="A0A2V1P2D4"/>
<protein>
    <recommendedName>
        <fullName evidence="3">Sulfotransferase domain-containing protein</fullName>
    </recommendedName>
</protein>
<gene>
    <name evidence="1" type="ORF">DFK10_14755</name>
</gene>
<dbReference type="SUPFAM" id="SSF52540">
    <property type="entry name" value="P-loop containing nucleoside triphosphate hydrolases"/>
    <property type="match status" value="1"/>
</dbReference>
<sequence>MRRLACNRLATLGSAVVKKWTRPSDDQNAEGAYPVQDQRWSSQFITLFILGASRSGKTLLESMLSGIPTVQPPLYEFIKNPPDDSGALSIEQVFHITHDELVEHGKRVVTPTNPHSLPRLPFLADRLPNAVFVFVQRDPVDLGAKIFSKNHMQSTEYAYDPKAMMAYIEAYNDASARFMERHGSHSVVLRFEDLLDDPVSAIKRIGVFSADELQSINIVDSPSDQLRSSLYRAHFRALLQASPDVR</sequence>
<organism evidence="1 2">
    <name type="scientific">Salibaculum griseiflavum</name>
    <dbReference type="NCBI Taxonomy" id="1914409"/>
    <lineage>
        <taxon>Bacteria</taxon>
        <taxon>Pseudomonadati</taxon>
        <taxon>Pseudomonadota</taxon>
        <taxon>Alphaproteobacteria</taxon>
        <taxon>Rhodobacterales</taxon>
        <taxon>Roseobacteraceae</taxon>
        <taxon>Salibaculum</taxon>
    </lineage>
</organism>
<proteinExistence type="predicted"/>
<dbReference type="Gene3D" id="3.40.50.300">
    <property type="entry name" value="P-loop containing nucleotide triphosphate hydrolases"/>
    <property type="match status" value="1"/>
</dbReference>
<dbReference type="RefSeq" id="WP_109389801.1">
    <property type="nucleotide sequence ID" value="NZ_QETF01000021.1"/>
</dbReference>
<dbReference type="EMBL" id="QETF01000021">
    <property type="protein sequence ID" value="PWG15908.1"/>
    <property type="molecule type" value="Genomic_DNA"/>
</dbReference>
<evidence type="ECO:0008006" key="3">
    <source>
        <dbReference type="Google" id="ProtNLM"/>
    </source>
</evidence>
<comment type="caution">
    <text evidence="1">The sequence shown here is derived from an EMBL/GenBank/DDBJ whole genome shotgun (WGS) entry which is preliminary data.</text>
</comment>
<accession>A0A2V1P2D4</accession>
<dbReference type="InterPro" id="IPR027417">
    <property type="entry name" value="P-loop_NTPase"/>
</dbReference>
<evidence type="ECO:0000313" key="2">
    <source>
        <dbReference type="Proteomes" id="UP000245293"/>
    </source>
</evidence>